<keyword evidence="2" id="KW-1185">Reference proteome</keyword>
<evidence type="ECO:0000313" key="1">
    <source>
        <dbReference type="EMBL" id="GGW66017.1"/>
    </source>
</evidence>
<dbReference type="Proteomes" id="UP000634667">
    <property type="component" value="Unassembled WGS sequence"/>
</dbReference>
<evidence type="ECO:0008006" key="3">
    <source>
        <dbReference type="Google" id="ProtNLM"/>
    </source>
</evidence>
<comment type="caution">
    <text evidence="1">The sequence shown here is derived from an EMBL/GenBank/DDBJ whole genome shotgun (WGS) entry which is preliminary data.</text>
</comment>
<gene>
    <name evidence="1" type="ORF">GCM10008111_22460</name>
</gene>
<proteinExistence type="predicted"/>
<accession>A0ABQ2WNT6</accession>
<reference evidence="2" key="1">
    <citation type="journal article" date="2019" name="Int. J. Syst. Evol. Microbiol.">
        <title>The Global Catalogue of Microorganisms (GCM) 10K type strain sequencing project: providing services to taxonomists for standard genome sequencing and annotation.</title>
        <authorList>
            <consortium name="The Broad Institute Genomics Platform"/>
            <consortium name="The Broad Institute Genome Sequencing Center for Infectious Disease"/>
            <person name="Wu L."/>
            <person name="Ma J."/>
        </authorList>
    </citation>
    <scope>NUCLEOTIDE SEQUENCE [LARGE SCALE GENOMIC DNA]</scope>
    <source>
        <strain evidence="2">KCTC 23723</strain>
    </source>
</reference>
<organism evidence="1 2">
    <name type="scientific">Alishewanella tabrizica</name>
    <dbReference type="NCBI Taxonomy" id="671278"/>
    <lineage>
        <taxon>Bacteria</taxon>
        <taxon>Pseudomonadati</taxon>
        <taxon>Pseudomonadota</taxon>
        <taxon>Gammaproteobacteria</taxon>
        <taxon>Alteromonadales</taxon>
        <taxon>Alteromonadaceae</taxon>
        <taxon>Alishewanella</taxon>
    </lineage>
</organism>
<sequence length="70" mass="7648">MLPQQPEKRPVYKLKFLPVADLVALHLQLQFMPANLGKKAAASILNLPSFATKSGCNYSLVADSKTEFSA</sequence>
<name>A0ABQ2WNT6_9ALTE</name>
<protein>
    <recommendedName>
        <fullName evidence="3">Transposase</fullName>
    </recommendedName>
</protein>
<evidence type="ECO:0000313" key="2">
    <source>
        <dbReference type="Proteomes" id="UP000634667"/>
    </source>
</evidence>
<dbReference type="EMBL" id="BMYR01000009">
    <property type="protein sequence ID" value="GGW66017.1"/>
    <property type="molecule type" value="Genomic_DNA"/>
</dbReference>